<keyword evidence="7" id="KW-1185">Reference proteome</keyword>
<dbReference type="InterPro" id="IPR014480">
    <property type="entry name" value="Mannan-1_6-alpha_mannosidase"/>
</dbReference>
<dbReference type="GO" id="GO:0008496">
    <property type="term" value="F:mannan endo-1,6-alpha-mannosidase activity"/>
    <property type="evidence" value="ECO:0007669"/>
    <property type="project" value="InterPro"/>
</dbReference>
<accession>A0A1E1MPW7</accession>
<evidence type="ECO:0000313" key="6">
    <source>
        <dbReference type="EMBL" id="CZT51140.1"/>
    </source>
</evidence>
<dbReference type="PANTHER" id="PTHR12145">
    <property type="entry name" value="MANNAN ENDO-1,6-ALPHA-MANNOSIDASE DCW1"/>
    <property type="match status" value="1"/>
</dbReference>
<keyword evidence="4" id="KW-0326">Glycosidase</keyword>
<keyword evidence="5" id="KW-0812">Transmembrane</keyword>
<dbReference type="AlphaFoldDB" id="A0A1E1MPW7"/>
<dbReference type="GO" id="GO:0009272">
    <property type="term" value="P:fungal-type cell wall biogenesis"/>
    <property type="evidence" value="ECO:0007669"/>
    <property type="project" value="TreeGrafter"/>
</dbReference>
<proteinExistence type="predicted"/>
<evidence type="ECO:0000256" key="3">
    <source>
        <dbReference type="ARBA" id="ARBA00023180"/>
    </source>
</evidence>
<keyword evidence="3" id="KW-0325">Glycoprotein</keyword>
<feature type="transmembrane region" description="Helical" evidence="5">
    <location>
        <begin position="228"/>
        <end position="248"/>
    </location>
</feature>
<evidence type="ECO:0000256" key="5">
    <source>
        <dbReference type="SAM" id="Phobius"/>
    </source>
</evidence>
<dbReference type="PANTHER" id="PTHR12145:SF41">
    <property type="entry name" value="MANNAN ENDO-1,6-ALPHA-MANNOSIDASE"/>
    <property type="match status" value="1"/>
</dbReference>
<dbReference type="GO" id="GO:0016052">
    <property type="term" value="P:carbohydrate catabolic process"/>
    <property type="evidence" value="ECO:0007669"/>
    <property type="project" value="InterPro"/>
</dbReference>
<dbReference type="InterPro" id="IPR005198">
    <property type="entry name" value="Glyco_hydro_76"/>
</dbReference>
<keyword evidence="5" id="KW-1133">Transmembrane helix</keyword>
<evidence type="ECO:0000313" key="7">
    <source>
        <dbReference type="Proteomes" id="UP000177625"/>
    </source>
</evidence>
<reference evidence="7" key="1">
    <citation type="submission" date="2016-03" db="EMBL/GenBank/DDBJ databases">
        <authorList>
            <person name="Guldener U."/>
        </authorList>
    </citation>
    <scope>NUCLEOTIDE SEQUENCE [LARGE SCALE GENOMIC DNA]</scope>
</reference>
<dbReference type="Pfam" id="PF03663">
    <property type="entry name" value="Glyco_hydro_76"/>
    <property type="match status" value="1"/>
</dbReference>
<dbReference type="EMBL" id="FJVC01000478">
    <property type="protein sequence ID" value="CZT51140.1"/>
    <property type="molecule type" value="Genomic_DNA"/>
</dbReference>
<evidence type="ECO:0000256" key="4">
    <source>
        <dbReference type="ARBA" id="ARBA00023295"/>
    </source>
</evidence>
<evidence type="ECO:0000256" key="2">
    <source>
        <dbReference type="ARBA" id="ARBA00022801"/>
    </source>
</evidence>
<keyword evidence="2" id="KW-0378">Hydrolase</keyword>
<name>A0A1E1MPW7_RHYSE</name>
<protein>
    <submittedName>
        <fullName evidence="6">Uncharacterized protein</fullName>
    </submittedName>
</protein>
<keyword evidence="5" id="KW-0472">Membrane</keyword>
<organism evidence="6 7">
    <name type="scientific">Rhynchosporium secalis</name>
    <name type="common">Barley scald fungus</name>
    <dbReference type="NCBI Taxonomy" id="38038"/>
    <lineage>
        <taxon>Eukaryota</taxon>
        <taxon>Fungi</taxon>
        <taxon>Dikarya</taxon>
        <taxon>Ascomycota</taxon>
        <taxon>Pezizomycotina</taxon>
        <taxon>Leotiomycetes</taxon>
        <taxon>Helotiales</taxon>
        <taxon>Ploettnerulaceae</taxon>
        <taxon>Rhynchosporium</taxon>
    </lineage>
</organism>
<dbReference type="Proteomes" id="UP000177625">
    <property type="component" value="Unassembled WGS sequence"/>
</dbReference>
<evidence type="ECO:0000256" key="1">
    <source>
        <dbReference type="ARBA" id="ARBA00022729"/>
    </source>
</evidence>
<gene>
    <name evidence="6" type="ORF">RSE6_12239</name>
</gene>
<sequence>MVSDDKSSLSITDTPSRIASQEEISSSLRLVLRASWGARPIWIRLPKHMAGQQSEAHLSYDAGSYIIGAAYVYNILGGDEQATWKAALYGPLKINLALFFINGIATDVSCGEPGKYNVEKQSMKGIFGQNLVRTIIVAPHTSETILQVIGSTAEAAAVAYTNNECPLEWNGSGTNNGTLGGASSAVSYTQGLLVGKAAAPGTISLGNVTGGPTPTTGGHSVAKLGFKMGMGSVVGTFGGMAWLILLTIER</sequence>
<keyword evidence="1" id="KW-0732">Signal</keyword>